<comment type="caution">
    <text evidence="1">The sequence shown here is derived from an EMBL/GenBank/DDBJ whole genome shotgun (WGS) entry which is preliminary data.</text>
</comment>
<evidence type="ECO:0000313" key="1">
    <source>
        <dbReference type="EMBL" id="EHM40768.1"/>
    </source>
</evidence>
<name>G9YHH8_9FIRM</name>
<keyword evidence="2" id="KW-1185">Reference proteome</keyword>
<evidence type="ECO:0000313" key="2">
    <source>
        <dbReference type="Proteomes" id="UP000005481"/>
    </source>
</evidence>
<proteinExistence type="predicted"/>
<organism evidence="1 2">
    <name type="scientific">Anaeroglobus geminatus F0357</name>
    <dbReference type="NCBI Taxonomy" id="861450"/>
    <lineage>
        <taxon>Bacteria</taxon>
        <taxon>Bacillati</taxon>
        <taxon>Bacillota</taxon>
        <taxon>Negativicutes</taxon>
        <taxon>Veillonellales</taxon>
        <taxon>Veillonellaceae</taxon>
        <taxon>Anaeroglobus</taxon>
    </lineage>
</organism>
<dbReference type="EMBL" id="AGCJ01000042">
    <property type="protein sequence ID" value="EHM40768.1"/>
    <property type="molecule type" value="Genomic_DNA"/>
</dbReference>
<dbReference type="STRING" id="861450.HMPREF0080_01109"/>
<sequence length="63" mass="6993">MIEENMYAEWENIHKWGAVVNAFGDGYVLAAPDINCDRHVLLILTRENCNCAAALTARLTLTG</sequence>
<dbReference type="Proteomes" id="UP000005481">
    <property type="component" value="Unassembled WGS sequence"/>
</dbReference>
<accession>G9YHH8</accession>
<dbReference type="AlphaFoldDB" id="G9YHH8"/>
<dbReference type="RefSeq" id="WP_006790087.1">
    <property type="nucleotide sequence ID" value="NZ_JH417587.1"/>
</dbReference>
<dbReference type="HOGENOM" id="CLU_2875838_0_0_9"/>
<protein>
    <submittedName>
        <fullName evidence="1">Uncharacterized protein</fullName>
    </submittedName>
</protein>
<reference evidence="1 2" key="1">
    <citation type="submission" date="2011-08" db="EMBL/GenBank/DDBJ databases">
        <authorList>
            <person name="Weinstock G."/>
            <person name="Sodergren E."/>
            <person name="Clifton S."/>
            <person name="Fulton L."/>
            <person name="Fulton B."/>
            <person name="Courtney L."/>
            <person name="Fronick C."/>
            <person name="Harrison M."/>
            <person name="Strong C."/>
            <person name="Farmer C."/>
            <person name="Delahaunty K."/>
            <person name="Markovic C."/>
            <person name="Hall O."/>
            <person name="Minx P."/>
            <person name="Tomlinson C."/>
            <person name="Mitreva M."/>
            <person name="Hou S."/>
            <person name="Chen J."/>
            <person name="Wollam A."/>
            <person name="Pepin K.H."/>
            <person name="Johnson M."/>
            <person name="Bhonagiri V."/>
            <person name="Zhang X."/>
            <person name="Suruliraj S."/>
            <person name="Warren W."/>
            <person name="Chinwalla A."/>
            <person name="Mardis E.R."/>
            <person name="Wilson R.K."/>
        </authorList>
    </citation>
    <scope>NUCLEOTIDE SEQUENCE [LARGE SCALE GENOMIC DNA]</scope>
    <source>
        <strain evidence="1 2">F0357</strain>
    </source>
</reference>
<gene>
    <name evidence="1" type="ORF">HMPREF0080_01109</name>
</gene>